<keyword evidence="1" id="KW-0614">Plasmid</keyword>
<accession>B7LIT4</accession>
<name>B7LIT4_ECO81</name>
<protein>
    <submittedName>
        <fullName evidence="1">Uncharacterized protein</fullName>
    </submittedName>
</protein>
<proteinExistence type="predicted"/>
<reference evidence="2" key="1">
    <citation type="journal article" date="2009" name="PLoS Genet.">
        <title>Organised genome dynamics in the Escherichia coli species results in highly diverse adaptive paths.</title>
        <authorList>
            <person name="Touchon M."/>
            <person name="Hoede C."/>
            <person name="Tenaillon O."/>
            <person name="Barbe V."/>
            <person name="Baeriswyl S."/>
            <person name="Bidet P."/>
            <person name="Bingen E."/>
            <person name="Bonacorsi S."/>
            <person name="Bouchier C."/>
            <person name="Bouvet O."/>
            <person name="Calteau A."/>
            <person name="Chiapello H."/>
            <person name="Clermont O."/>
            <person name="Cruveiller S."/>
            <person name="Danchin A."/>
            <person name="Diard M."/>
            <person name="Dossat C."/>
            <person name="Karoui M.E."/>
            <person name="Frapy E."/>
            <person name="Garry L."/>
            <person name="Ghigo J.M."/>
            <person name="Gilles A.M."/>
            <person name="Johnson J."/>
            <person name="Le Bouguenec C."/>
            <person name="Lescat M."/>
            <person name="Mangenot S."/>
            <person name="Martinez-Jehanne V."/>
            <person name="Matic I."/>
            <person name="Nassif X."/>
            <person name="Oztas S."/>
            <person name="Petit M.A."/>
            <person name="Pichon C."/>
            <person name="Rouy Z."/>
            <person name="Ruf C.S."/>
            <person name="Schneider D."/>
            <person name="Tourret J."/>
            <person name="Vacherie B."/>
            <person name="Vallenet D."/>
            <person name="Medigue C."/>
            <person name="Rocha E.P.C."/>
            <person name="Denamur E."/>
        </authorList>
    </citation>
    <scope>NUCLEOTIDE SEQUENCE [LARGE SCALE GENOMIC DNA]</scope>
    <source>
        <strain evidence="2">ED1a</strain>
        <plasmid evidence="2">Plasmid pECOED</plasmid>
    </source>
</reference>
<evidence type="ECO:0000313" key="2">
    <source>
        <dbReference type="Proteomes" id="UP000000748"/>
    </source>
</evidence>
<evidence type="ECO:0000313" key="1">
    <source>
        <dbReference type="EMBL" id="CAQ87352.1"/>
    </source>
</evidence>
<geneLocation type="plasmid" evidence="1 2">
    <name>pECOED</name>
</geneLocation>
<dbReference type="AlphaFoldDB" id="B7LIT4"/>
<dbReference type="EMBL" id="CU928147">
    <property type="protein sequence ID" value="CAQ87352.1"/>
    <property type="molecule type" value="Genomic_DNA"/>
</dbReference>
<gene>
    <name evidence="1" type="ordered locus">pECED1a_0136</name>
</gene>
<sequence length="68" mass="7863">MSYCPLWHLKKSFKGAFIEQMAITRFAVDGYFTRTLFLLPSLNDRKHIFRAPLPVRRLYAGSCRPATG</sequence>
<dbReference type="Proteomes" id="UP000000748">
    <property type="component" value="Plasmid pECOED"/>
</dbReference>
<organism evidence="1 2">
    <name type="scientific">Escherichia coli O81 (strain ED1a)</name>
    <dbReference type="NCBI Taxonomy" id="585397"/>
    <lineage>
        <taxon>Bacteria</taxon>
        <taxon>Pseudomonadati</taxon>
        <taxon>Pseudomonadota</taxon>
        <taxon>Gammaproteobacteria</taxon>
        <taxon>Enterobacterales</taxon>
        <taxon>Enterobacteriaceae</taxon>
        <taxon>Escherichia</taxon>
    </lineage>
</organism>